<dbReference type="Pfam" id="PF05544">
    <property type="entry name" value="Pro_racemase"/>
    <property type="match status" value="1"/>
</dbReference>
<evidence type="ECO:0000313" key="3">
    <source>
        <dbReference type="Proteomes" id="UP000540556"/>
    </source>
</evidence>
<comment type="caution">
    <text evidence="2">The sequence shown here is derived from an EMBL/GenBank/DDBJ whole genome shotgun (WGS) entry which is preliminary data.</text>
</comment>
<dbReference type="Proteomes" id="UP000540556">
    <property type="component" value="Unassembled WGS sequence"/>
</dbReference>
<dbReference type="PIRSF" id="PIRSF029792">
    <property type="entry name" value="Pro_racemase"/>
    <property type="match status" value="1"/>
</dbReference>
<evidence type="ECO:0000256" key="1">
    <source>
        <dbReference type="ARBA" id="ARBA00007529"/>
    </source>
</evidence>
<dbReference type="PANTHER" id="PTHR33442">
    <property type="entry name" value="TRANS-3-HYDROXY-L-PROLINE DEHYDRATASE"/>
    <property type="match status" value="1"/>
</dbReference>
<dbReference type="SUPFAM" id="SSF54506">
    <property type="entry name" value="Diaminopimelate epimerase-like"/>
    <property type="match status" value="1"/>
</dbReference>
<dbReference type="PANTHER" id="PTHR33442:SF1">
    <property type="entry name" value="TRANS-3-HYDROXY-L-PROLINE DEHYDRATASE"/>
    <property type="match status" value="1"/>
</dbReference>
<proteinExistence type="inferred from homology"/>
<sequence>MRSARTFLVIDSHTAGHPTRVIQAGIPPLSGDSVRARRDDFQARFDALRPALLHEPAGHAAMVGVVMVPSGVAQFGAFFISSYIYLDMCGHATMGLAKTLSVTGAIAPDMPSFTLETPAGIVDVALDWSDQGTLNSVRIRNVPCCAGLSAISLDIPEIGTVSADLAYGGIWYAAVDARAIGLSLTVDNVRTAMHWGSLIKKAITAAIASEPTGLGGGSEPSILFYEAMGPAHGRHLVVLSQDKFDRSPCGTGTSARLALLAAQGMLEPGETYIAENILGQSFRCRFVPAEDTRNREIIPEIEGAAFITALTTIVKEDGDPLAGGFLCR</sequence>
<dbReference type="EMBL" id="JABEQK010000015">
    <property type="protein sequence ID" value="MBB2206383.1"/>
    <property type="molecule type" value="Genomic_DNA"/>
</dbReference>
<protein>
    <submittedName>
        <fullName evidence="2">Proline racemase</fullName>
    </submittedName>
</protein>
<evidence type="ECO:0000313" key="2">
    <source>
        <dbReference type="EMBL" id="MBB2206383.1"/>
    </source>
</evidence>
<comment type="similarity">
    <text evidence="1">Belongs to the proline racemase family.</text>
</comment>
<organism evidence="2 3">
    <name type="scientific">Gluconacetobacter takamatsuzukensis</name>
    <dbReference type="NCBI Taxonomy" id="1286190"/>
    <lineage>
        <taxon>Bacteria</taxon>
        <taxon>Pseudomonadati</taxon>
        <taxon>Pseudomonadota</taxon>
        <taxon>Alphaproteobacteria</taxon>
        <taxon>Acetobacterales</taxon>
        <taxon>Acetobacteraceae</taxon>
        <taxon>Gluconacetobacter</taxon>
    </lineage>
</organism>
<dbReference type="InterPro" id="IPR008794">
    <property type="entry name" value="Pro_racemase_fam"/>
</dbReference>
<name>A0A7W4KGA2_9PROT</name>
<dbReference type="SFLD" id="SFLDS00028">
    <property type="entry name" value="Proline_Racemase"/>
    <property type="match status" value="1"/>
</dbReference>
<dbReference type="Gene3D" id="3.10.310.10">
    <property type="entry name" value="Diaminopimelate Epimerase, Chain A, domain 1"/>
    <property type="match status" value="2"/>
</dbReference>
<dbReference type="AlphaFoldDB" id="A0A7W4KGA2"/>
<keyword evidence="3" id="KW-1185">Reference proteome</keyword>
<gene>
    <name evidence="2" type="ORF">HLH27_15370</name>
</gene>
<accession>A0A7W4KGA2</accession>
<reference evidence="2 3" key="1">
    <citation type="submission" date="2020-04" db="EMBL/GenBank/DDBJ databases">
        <title>Description of novel Gluconacetobacter.</title>
        <authorList>
            <person name="Sombolestani A."/>
        </authorList>
    </citation>
    <scope>NUCLEOTIDE SEQUENCE [LARGE SCALE GENOMIC DNA]</scope>
    <source>
        <strain evidence="2 3">LMG 27800</strain>
    </source>
</reference>